<dbReference type="KEGG" id="hdn:Hden_2140"/>
<name>D8JQI5_HYPDA</name>
<dbReference type="InterPro" id="IPR018648">
    <property type="entry name" value="DUF2076"/>
</dbReference>
<feature type="region of interest" description="Disordered" evidence="1">
    <location>
        <begin position="68"/>
        <end position="130"/>
    </location>
</feature>
<evidence type="ECO:0000313" key="2">
    <source>
        <dbReference type="EMBL" id="ADJ23939.1"/>
    </source>
</evidence>
<dbReference type="eggNOG" id="COG3416">
    <property type="taxonomic scope" value="Bacteria"/>
</dbReference>
<feature type="compositionally biased region" description="Low complexity" evidence="1">
    <location>
        <begin position="76"/>
        <end position="90"/>
    </location>
</feature>
<dbReference type="Proteomes" id="UP000002033">
    <property type="component" value="Chromosome"/>
</dbReference>
<dbReference type="RefSeq" id="WP_013216098.1">
    <property type="nucleotide sequence ID" value="NC_014313.1"/>
</dbReference>
<reference evidence="3" key="1">
    <citation type="journal article" date="2011" name="J. Bacteriol.">
        <title>Genome sequences of eight morphologically diverse alphaproteobacteria.</title>
        <authorList>
            <consortium name="US DOE Joint Genome Institute"/>
            <person name="Brown P.J."/>
            <person name="Kysela D.T."/>
            <person name="Buechlein A."/>
            <person name="Hemmerich C."/>
            <person name="Brun Y.V."/>
        </authorList>
    </citation>
    <scope>NUCLEOTIDE SEQUENCE [LARGE SCALE GENOMIC DNA]</scope>
    <source>
        <strain evidence="3">ATCC 51888 / DSM 1869 / NCIB 11706 / TK 0415</strain>
    </source>
</reference>
<proteinExistence type="predicted"/>
<dbReference type="OrthoDB" id="122910at2"/>
<accession>D8JQI5</accession>
<evidence type="ECO:0000313" key="3">
    <source>
        <dbReference type="Proteomes" id="UP000002033"/>
    </source>
</evidence>
<sequence length="221" mass="23549">MDSQEQHLIEDLFARLRSASGGPKDRDAEQLIRDILSRFPDAPYYLTQSVLVQQQALDRAEARIKELEAAGEDRSASASRGSSSFLGGSSVPQTGAQTSYQTGRRYADAETSPDPARATESPWASQPSRTGSFLGTALSTATGVAGGMFIADSIRNLFGGGSSASASETQAKLDRAQDDAQDAQDDADKARKDLAADDAALDDMQDEQDDDWSDDDGSMDV</sequence>
<dbReference type="EMBL" id="CP002083">
    <property type="protein sequence ID" value="ADJ23939.1"/>
    <property type="molecule type" value="Genomic_DNA"/>
</dbReference>
<evidence type="ECO:0000256" key="1">
    <source>
        <dbReference type="SAM" id="MobiDB-lite"/>
    </source>
</evidence>
<feature type="compositionally biased region" description="Acidic residues" evidence="1">
    <location>
        <begin position="199"/>
        <end position="221"/>
    </location>
</feature>
<organism evidence="2 3">
    <name type="scientific">Hyphomicrobium denitrificans (strain ATCC 51888 / DSM 1869 / NCIMB 11706 / TK 0415)</name>
    <dbReference type="NCBI Taxonomy" id="582899"/>
    <lineage>
        <taxon>Bacteria</taxon>
        <taxon>Pseudomonadati</taxon>
        <taxon>Pseudomonadota</taxon>
        <taxon>Alphaproteobacteria</taxon>
        <taxon>Hyphomicrobiales</taxon>
        <taxon>Hyphomicrobiaceae</taxon>
        <taxon>Hyphomicrobium</taxon>
    </lineage>
</organism>
<keyword evidence="3" id="KW-1185">Reference proteome</keyword>
<dbReference type="STRING" id="582899.Hden_2140"/>
<feature type="compositionally biased region" description="Polar residues" evidence="1">
    <location>
        <begin position="91"/>
        <end position="102"/>
    </location>
</feature>
<feature type="compositionally biased region" description="Basic and acidic residues" evidence="1">
    <location>
        <begin position="186"/>
        <end position="195"/>
    </location>
</feature>
<dbReference type="AlphaFoldDB" id="D8JQI5"/>
<protein>
    <submittedName>
        <fullName evidence="2">Putative periplasmic ligand-binding sensor protein</fullName>
    </submittedName>
</protein>
<gene>
    <name evidence="2" type="ordered locus">Hden_2140</name>
</gene>
<dbReference type="HOGENOM" id="CLU_082335_0_1_5"/>
<feature type="region of interest" description="Disordered" evidence="1">
    <location>
        <begin position="161"/>
        <end position="221"/>
    </location>
</feature>
<dbReference type="Pfam" id="PF09849">
    <property type="entry name" value="DUF2076"/>
    <property type="match status" value="1"/>
</dbReference>